<proteinExistence type="predicted"/>
<dbReference type="SUPFAM" id="SSF50249">
    <property type="entry name" value="Nucleic acid-binding proteins"/>
    <property type="match status" value="1"/>
</dbReference>
<organism evidence="3">
    <name type="scientific">Tunturiibacter empetritectus</name>
    <dbReference type="NCBI Taxonomy" id="3069691"/>
    <lineage>
        <taxon>Bacteria</taxon>
        <taxon>Pseudomonadati</taxon>
        <taxon>Acidobacteriota</taxon>
        <taxon>Terriglobia</taxon>
        <taxon>Terriglobales</taxon>
        <taxon>Acidobacteriaceae</taxon>
        <taxon>Tunturiibacter</taxon>
    </lineage>
</organism>
<evidence type="ECO:0000256" key="1">
    <source>
        <dbReference type="ARBA" id="ARBA00012727"/>
    </source>
</evidence>
<name>A0AAU7ZKJ2_9BACT</name>
<dbReference type="InterPro" id="IPR012340">
    <property type="entry name" value="NA-bd_OB-fold"/>
</dbReference>
<dbReference type="AlphaFoldDB" id="A0AAU7ZKJ2"/>
<protein>
    <recommendedName>
        <fullName evidence="1">DNA ligase (ATP)</fullName>
        <ecNumber evidence="1">6.5.1.1</ecNumber>
    </recommendedName>
</protein>
<reference evidence="3" key="2">
    <citation type="journal article" date="2024" name="Environ. Microbiol.">
        <title>Genome analysis and description of Tunturibacter gen. nov. expands the diversity of Terriglobia in tundra soils.</title>
        <authorList>
            <person name="Messyasz A."/>
            <person name="Mannisto M.K."/>
            <person name="Kerkhof L.J."/>
            <person name="Haggblom M.M."/>
        </authorList>
    </citation>
    <scope>NUCLEOTIDE SEQUENCE</scope>
    <source>
        <strain evidence="3">M8UP23</strain>
    </source>
</reference>
<dbReference type="GO" id="GO:0006310">
    <property type="term" value="P:DNA recombination"/>
    <property type="evidence" value="ECO:0007669"/>
    <property type="project" value="InterPro"/>
</dbReference>
<dbReference type="EC" id="6.5.1.1" evidence="1"/>
<dbReference type="InterPro" id="IPR012309">
    <property type="entry name" value="DNA_ligase_ATP-dep_C"/>
</dbReference>
<geneLocation type="plasmid" evidence="3">
    <name>unnamed1</name>
</geneLocation>
<reference evidence="3" key="1">
    <citation type="submission" date="2023-08" db="EMBL/GenBank/DDBJ databases">
        <authorList>
            <person name="Messyasz A."/>
            <person name="Mannisto M.K."/>
            <person name="Kerkhof L.J."/>
            <person name="Haggblom M."/>
        </authorList>
    </citation>
    <scope>NUCLEOTIDE SEQUENCE</scope>
    <source>
        <strain evidence="3">M8UP23</strain>
        <plasmid evidence="3">unnamed1</plasmid>
    </source>
</reference>
<keyword evidence="3" id="KW-0614">Plasmid</keyword>
<feature type="domain" description="DNA ligase ATP-dependent C-terminal" evidence="2">
    <location>
        <begin position="2"/>
        <end position="34"/>
    </location>
</feature>
<sequence length="43" mass="5022">MWLKPEAVAQIGFLEWTGADHLRHTKFVALRDDKEAKKVVRET</sequence>
<dbReference type="GO" id="GO:0003910">
    <property type="term" value="F:DNA ligase (ATP) activity"/>
    <property type="evidence" value="ECO:0007669"/>
    <property type="project" value="UniProtKB-EC"/>
</dbReference>
<evidence type="ECO:0000259" key="2">
    <source>
        <dbReference type="Pfam" id="PF04679"/>
    </source>
</evidence>
<accession>A0AAU7ZKJ2</accession>
<gene>
    <name evidence="3" type="ORF">RBB75_20785</name>
</gene>
<dbReference type="KEGG" id="temp:RBB75_20785"/>
<dbReference type="Pfam" id="PF04679">
    <property type="entry name" value="DNA_ligase_A_C"/>
    <property type="match status" value="1"/>
</dbReference>
<evidence type="ECO:0000313" key="3">
    <source>
        <dbReference type="EMBL" id="XCB28872.1"/>
    </source>
</evidence>
<dbReference type="Gene3D" id="2.40.50.140">
    <property type="entry name" value="Nucleic acid-binding proteins"/>
    <property type="match status" value="1"/>
</dbReference>
<dbReference type="RefSeq" id="WP_353070531.1">
    <property type="nucleotide sequence ID" value="NZ_CP132933.1"/>
</dbReference>
<dbReference type="GO" id="GO:0006281">
    <property type="term" value="P:DNA repair"/>
    <property type="evidence" value="ECO:0007669"/>
    <property type="project" value="InterPro"/>
</dbReference>
<dbReference type="EMBL" id="CP132933">
    <property type="protein sequence ID" value="XCB28872.1"/>
    <property type="molecule type" value="Genomic_DNA"/>
</dbReference>